<keyword evidence="2" id="KW-1185">Reference proteome</keyword>
<dbReference type="EMBL" id="CP002446">
    <property type="protein sequence ID" value="ADV26467.1"/>
    <property type="molecule type" value="Genomic_DNA"/>
</dbReference>
<dbReference type="eggNOG" id="COG0665">
    <property type="taxonomic scope" value="Bacteria"/>
</dbReference>
<name>E6WQL8_PSEUU</name>
<dbReference type="STRING" id="743721.Psesu_0609"/>
<dbReference type="RefSeq" id="WP_013534297.1">
    <property type="nucleotide sequence ID" value="NC_014924.1"/>
</dbReference>
<dbReference type="HOGENOM" id="CLU_100937_0_0_6"/>
<reference evidence="1 2" key="1">
    <citation type="submission" date="2011-01" db="EMBL/GenBank/DDBJ databases">
        <title>Complete sequence of Pseudoxanthomonas suwonensis 11-1.</title>
        <authorList>
            <consortium name="US DOE Joint Genome Institute"/>
            <person name="Lucas S."/>
            <person name="Copeland A."/>
            <person name="Lapidus A."/>
            <person name="Cheng J.-F."/>
            <person name="Goodwin L."/>
            <person name="Pitluck S."/>
            <person name="Teshima H."/>
            <person name="Detter J.C."/>
            <person name="Han C."/>
            <person name="Tapia R."/>
            <person name="Land M."/>
            <person name="Hauser L."/>
            <person name="Kyrpides N."/>
            <person name="Ivanova N."/>
            <person name="Ovchinnikova G."/>
            <person name="Siebers A.K."/>
            <person name="Allgaier M."/>
            <person name="Thelen M.P."/>
            <person name="Hugenholtz P."/>
            <person name="Gladden J."/>
            <person name="Woyke T."/>
        </authorList>
    </citation>
    <scope>NUCLEOTIDE SEQUENCE [LARGE SCALE GENOMIC DNA]</scope>
    <source>
        <strain evidence="2">11-1</strain>
    </source>
</reference>
<sequence>MIIDLHPQLRVQRLSIGQEGAPLLVVDQLVADPERLVRKAARMDFQPHGAFFPGIRAPGPVSYQVFLEQLATPLMEFFGIGPGRLRATSYYSLITRPPEQLMFLQRIPHIDAASHQGLAAVHYLFRGSWGGTAFYRHRATGYEYVDEGRNLAYYQQLEREAQGPDAPGPGYIGEDTPMFERISQVEGVFNRLVMYRRNSLHSATISNHDVPPPDPLTGRLSLNTFIDVLP</sequence>
<dbReference type="AlphaFoldDB" id="E6WQL8"/>
<dbReference type="Proteomes" id="UP000008632">
    <property type="component" value="Chromosome"/>
</dbReference>
<evidence type="ECO:0000313" key="2">
    <source>
        <dbReference type="Proteomes" id="UP000008632"/>
    </source>
</evidence>
<dbReference type="Pfam" id="PF20043">
    <property type="entry name" value="DUF6445"/>
    <property type="match status" value="1"/>
</dbReference>
<accession>E6WQL8</accession>
<dbReference type="OrthoDB" id="4048724at2"/>
<protein>
    <submittedName>
        <fullName evidence="1">Uncharacterized protein</fullName>
    </submittedName>
</protein>
<dbReference type="InterPro" id="IPR045617">
    <property type="entry name" value="DUF6445"/>
</dbReference>
<organism evidence="1 2">
    <name type="scientific">Pseudoxanthomonas suwonensis (strain 11-1)</name>
    <dbReference type="NCBI Taxonomy" id="743721"/>
    <lineage>
        <taxon>Bacteria</taxon>
        <taxon>Pseudomonadati</taxon>
        <taxon>Pseudomonadota</taxon>
        <taxon>Gammaproteobacteria</taxon>
        <taxon>Lysobacterales</taxon>
        <taxon>Lysobacteraceae</taxon>
        <taxon>Pseudoxanthomonas</taxon>
    </lineage>
</organism>
<evidence type="ECO:0000313" key="1">
    <source>
        <dbReference type="EMBL" id="ADV26467.1"/>
    </source>
</evidence>
<dbReference type="KEGG" id="psu:Psesu_0609"/>
<gene>
    <name evidence="1" type="ordered locus">Psesu_0609</name>
</gene>
<proteinExistence type="predicted"/>